<keyword evidence="6" id="KW-0456">Lyase</keyword>
<protein>
    <submittedName>
        <fullName evidence="6">PL29 family lyase N-terminal domain-containing protein</fullName>
    </submittedName>
</protein>
<dbReference type="Pfam" id="PF16378">
    <property type="entry name" value="DUF4988"/>
    <property type="match status" value="1"/>
</dbReference>
<dbReference type="AlphaFoldDB" id="A0A139L8C5"/>
<dbReference type="EMBL" id="JAQNZF010000005">
    <property type="protein sequence ID" value="MDC2741713.1"/>
    <property type="molecule type" value="Genomic_DNA"/>
</dbReference>
<dbReference type="RefSeq" id="WP_004309598.1">
    <property type="nucleotide sequence ID" value="NZ_CAXTIO010000010.1"/>
</dbReference>
<gene>
    <name evidence="5" type="ORF">F3B98_03695</name>
    <name evidence="4" type="ORF">F3D71_04400</name>
    <name evidence="3" type="ORF">F3F25_02315</name>
    <name evidence="6" type="ORF">PO382_05690</name>
</gene>
<name>A0A139L8C5_BACOV</name>
<feature type="signal peptide" evidence="1">
    <location>
        <begin position="1"/>
        <end position="23"/>
    </location>
</feature>
<dbReference type="PROSITE" id="PS51257">
    <property type="entry name" value="PROKAR_LIPOPROTEIN"/>
    <property type="match status" value="1"/>
</dbReference>
<dbReference type="Proteomes" id="UP000365824">
    <property type="component" value="Unassembled WGS sequence"/>
</dbReference>
<proteinExistence type="predicted"/>
<dbReference type="EMBL" id="VWLE01000031">
    <property type="protein sequence ID" value="KAA3953861.1"/>
    <property type="molecule type" value="Genomic_DNA"/>
</dbReference>
<evidence type="ECO:0000313" key="9">
    <source>
        <dbReference type="Proteomes" id="UP000435985"/>
    </source>
</evidence>
<evidence type="ECO:0000313" key="8">
    <source>
        <dbReference type="Proteomes" id="UP000365824"/>
    </source>
</evidence>
<comment type="caution">
    <text evidence="3">The sequence shown here is derived from an EMBL/GenBank/DDBJ whole genome shotgun (WGS) entry which is preliminary data.</text>
</comment>
<feature type="domain" description="DUF4988" evidence="2">
    <location>
        <begin position="29"/>
        <end position="152"/>
    </location>
</feature>
<dbReference type="Proteomes" id="UP001219389">
    <property type="component" value="Unassembled WGS sequence"/>
</dbReference>
<organism evidence="3 8">
    <name type="scientific">Bacteroides ovatus</name>
    <dbReference type="NCBI Taxonomy" id="28116"/>
    <lineage>
        <taxon>Bacteria</taxon>
        <taxon>Pseudomonadati</taxon>
        <taxon>Bacteroidota</taxon>
        <taxon>Bacteroidia</taxon>
        <taxon>Bacteroidales</taxon>
        <taxon>Bacteroidaceae</taxon>
        <taxon>Bacteroides</taxon>
    </lineage>
</organism>
<evidence type="ECO:0000259" key="2">
    <source>
        <dbReference type="Pfam" id="PF16378"/>
    </source>
</evidence>
<evidence type="ECO:0000313" key="3">
    <source>
        <dbReference type="EMBL" id="KAA3930899.1"/>
    </source>
</evidence>
<keyword evidence="1" id="KW-0732">Signal</keyword>
<reference evidence="7 8" key="1">
    <citation type="journal article" date="2019" name="Nat. Med.">
        <title>A library of human gut bacterial isolates paired with longitudinal multiomics data enables mechanistic microbiome research.</title>
        <authorList>
            <person name="Poyet M."/>
            <person name="Groussin M."/>
            <person name="Gibbons S.M."/>
            <person name="Avila-Pacheco J."/>
            <person name="Jiang X."/>
            <person name="Kearney S.M."/>
            <person name="Perrotta A.R."/>
            <person name="Berdy B."/>
            <person name="Zhao S."/>
            <person name="Lieberman T.D."/>
            <person name="Swanson P.K."/>
            <person name="Smith M."/>
            <person name="Roesemann S."/>
            <person name="Alexander J.E."/>
            <person name="Rich S.A."/>
            <person name="Livny J."/>
            <person name="Vlamakis H."/>
            <person name="Clish C."/>
            <person name="Bullock K."/>
            <person name="Deik A."/>
            <person name="Scott J."/>
            <person name="Pierce K.A."/>
            <person name="Xavier R.J."/>
            <person name="Alm E.J."/>
        </authorList>
    </citation>
    <scope>NUCLEOTIDE SEQUENCE [LARGE SCALE GENOMIC DNA]</scope>
    <source>
        <strain evidence="5 9">BIOML-A14</strain>
        <strain evidence="3 8">BIOML-A160</strain>
        <strain evidence="4 7">BIOML-A163</strain>
    </source>
</reference>
<dbReference type="InterPro" id="IPR032149">
    <property type="entry name" value="DUF4988"/>
</dbReference>
<evidence type="ECO:0000313" key="6">
    <source>
        <dbReference type="EMBL" id="MDC2741713.1"/>
    </source>
</evidence>
<evidence type="ECO:0000256" key="1">
    <source>
        <dbReference type="SAM" id="SignalP"/>
    </source>
</evidence>
<dbReference type="Proteomes" id="UP000323717">
    <property type="component" value="Unassembled WGS sequence"/>
</dbReference>
<accession>A0A139L8C5</accession>
<sequence>MKRIYFFCSLLLSLLLTSCGDYDDSAIQNKLNDFKERITALQTKANKLNEDISKLSYLTEGNVITSVTRNSDGQYVITYKDSNNEEKAVVVATQEDVIEAPILGVRLSDDDQLYYWTTTIDNETNWLTDDAGKKVPVCGYTPEMGVNADGYWTVNGEVLKDSKGTPITATTDATAIFKNISKTDDGYLNITLGNGETLTLEVFNSLNLKLKAEAVTKVTDLASPLKIEYEVTGTSAGDAIITIAQAVNVKATLDKETHTLTVTFENDFDEGHVIITAYDLQHLVLRPLLFKKN</sequence>
<dbReference type="EMBL" id="VWLB01000003">
    <property type="protein sequence ID" value="KAA3930899.1"/>
    <property type="molecule type" value="Genomic_DNA"/>
</dbReference>
<dbReference type="Proteomes" id="UP000435985">
    <property type="component" value="Unassembled WGS sequence"/>
</dbReference>
<evidence type="ECO:0000313" key="4">
    <source>
        <dbReference type="EMBL" id="KAA3953861.1"/>
    </source>
</evidence>
<dbReference type="EMBL" id="VWFO01000003">
    <property type="protein sequence ID" value="KAA4666281.1"/>
    <property type="molecule type" value="Genomic_DNA"/>
</dbReference>
<evidence type="ECO:0000313" key="7">
    <source>
        <dbReference type="Proteomes" id="UP000323717"/>
    </source>
</evidence>
<dbReference type="GO" id="GO:0016829">
    <property type="term" value="F:lyase activity"/>
    <property type="evidence" value="ECO:0007669"/>
    <property type="project" value="UniProtKB-KW"/>
</dbReference>
<reference evidence="6" key="2">
    <citation type="submission" date="2022-10" db="EMBL/GenBank/DDBJ databases">
        <title>Human gut microbiome strain richness.</title>
        <authorList>
            <person name="Chen-Liaw A."/>
        </authorList>
    </citation>
    <scope>NUCLEOTIDE SEQUENCE</scope>
    <source>
        <strain evidence="6">BSD2780120875st1_E1_BSD2780120875_150330</strain>
    </source>
</reference>
<feature type="chain" id="PRO_5042682067" evidence="1">
    <location>
        <begin position="24"/>
        <end position="293"/>
    </location>
</feature>
<evidence type="ECO:0000313" key="5">
    <source>
        <dbReference type="EMBL" id="KAA4666281.1"/>
    </source>
</evidence>